<comment type="caution">
    <text evidence="1">The sequence shown here is derived from an EMBL/GenBank/DDBJ whole genome shotgun (WGS) entry which is preliminary data.</text>
</comment>
<keyword evidence="2" id="KW-1185">Reference proteome</keyword>
<feature type="non-terminal residue" evidence="1">
    <location>
        <position position="120"/>
    </location>
</feature>
<dbReference type="Proteomes" id="UP000789901">
    <property type="component" value="Unassembled WGS sequence"/>
</dbReference>
<sequence>EALTETLKQSKTQKCRILSGKLYDMHILSFKDHLQILQQSESLDSLQIEGMKNLPTSLNTFLNDTFTTSIIDNESFIRFYKSATLQNPFYNNNSWFSDIAIVINTNDSYKAATFASAMVK</sequence>
<feature type="non-terminal residue" evidence="1">
    <location>
        <position position="1"/>
    </location>
</feature>
<gene>
    <name evidence="1" type="ORF">GMARGA_LOCUS41496</name>
</gene>
<reference evidence="1 2" key="1">
    <citation type="submission" date="2021-06" db="EMBL/GenBank/DDBJ databases">
        <authorList>
            <person name="Kallberg Y."/>
            <person name="Tangrot J."/>
            <person name="Rosling A."/>
        </authorList>
    </citation>
    <scope>NUCLEOTIDE SEQUENCE [LARGE SCALE GENOMIC DNA]</scope>
    <source>
        <strain evidence="1 2">120-4 pot B 10/14</strain>
    </source>
</reference>
<dbReference type="EMBL" id="CAJVQB010114993">
    <property type="protein sequence ID" value="CAG8852675.1"/>
    <property type="molecule type" value="Genomic_DNA"/>
</dbReference>
<evidence type="ECO:0000313" key="2">
    <source>
        <dbReference type="Proteomes" id="UP000789901"/>
    </source>
</evidence>
<evidence type="ECO:0000313" key="1">
    <source>
        <dbReference type="EMBL" id="CAG8852675.1"/>
    </source>
</evidence>
<accession>A0ABN7XDH0</accession>
<proteinExistence type="predicted"/>
<organism evidence="1 2">
    <name type="scientific">Gigaspora margarita</name>
    <dbReference type="NCBI Taxonomy" id="4874"/>
    <lineage>
        <taxon>Eukaryota</taxon>
        <taxon>Fungi</taxon>
        <taxon>Fungi incertae sedis</taxon>
        <taxon>Mucoromycota</taxon>
        <taxon>Glomeromycotina</taxon>
        <taxon>Glomeromycetes</taxon>
        <taxon>Diversisporales</taxon>
        <taxon>Gigasporaceae</taxon>
        <taxon>Gigaspora</taxon>
    </lineage>
</organism>
<protein>
    <submittedName>
        <fullName evidence="1">5755_t:CDS:1</fullName>
    </submittedName>
</protein>
<name>A0ABN7XDH0_GIGMA</name>